<dbReference type="InterPro" id="IPR012334">
    <property type="entry name" value="Pectin_lyas_fold"/>
</dbReference>
<accession>A0A9X9T8B8</accession>
<sequence length="1296" mass="137129">MMNYPSAMRFACLLITALLIVQGAAALTFEQAPLNPAFVAYTEGADAGAVACYSAVYPSPGADPAPFATGLLPSPAVVYWPDGYTAPAVTDAAALPARFDLRDEGRVTPVRDQGKCGSCWAFATYGSLESTYLTDSGEETNFSENNMKNLCSDEYEDGFDYGPCDGGFAFMSDAYLVRGSGPVWEADDPYALPMPSNISPTDLSPVLDVREVTFLPQRTGPLDNDLFKEQLMQEGAIWVSFYVNWSCFADNYTTYYWPGDEEEYTINGGHAVTLVGWDDAFPKESFAVEPPGDGAFILKNSWGTKSGEDGYFYISYYDPIIGTFGKEGQEFVMDDRNRTSAGAVYTGVPADDERRIYQYDPLGWTTSAGTESEGPLYGANVFTADGYEALTDVSFYTRGPGAGYTVAIFTNFTTPPGDDAPVAWTAGTCTLPGYHTISLPEAVPLTPGEVFSVVLAIDDPSDTYPLVIEMPVDGYSSQATAGPGESYVSENWGETWEDVNDLLPNTNLCIKAFTHPLTVVPRDYATIQDAVNASASGDTIIVEAGTYPEEISINKTLTLLGMDGAVVATPADGTGIEIEAENVTVAGFMCDGGGSARYGIAAWWDNCTISDCQITGYENGLWLPSVQGLTLSDIASYDNDCNFMYENPDADPGNAIAETVTVNGRPVIYREGVTGETIDASTDAGAVICVNCTDMTIRDTATDAIGYGYYLCWCEDILLDTVTADDVEIGLGVLHSANVTVQDSIFGPDTMEGMLLLDNNGLFVDENEIACSGDGIFSMIIENFTISDNTITARDTAMEGWMCVNGSVTGNSINGNPDTGMEILLAQDISLQNNTVDASSEGISALYFWDSLVSGNTVRCNDTGIGLLVLGYGSEISENTVDNCSVQAIMELNNSSVSGNRFSGGAYPVIEASDGGGAVYVYRNDFVLTETVPDGDILSATAAAEMPATAAMDAAAAFSVSGYSIEDVLPGEWDKTGQFSAMAAATDVPVIAQQADAANVTWHSPAPVTYWYGVQKCNETMGNYWSTYTGTDTTHDGIGDTPFVYLNETKDWYPLVNTIASYSLTEPQLPDGDDPAGDIAVAGTLSTGESATLRFTGSPVQTVTLTATETTGKVVLTVDRAPTGPAGLTGPVYSYLSAQLSGMTDGEVGGAAISFRVPAAWLRAEGLEPADISLFRFHDGAWQELPTSVVSEEGGWVSFEAITPGFSTFAIAEGGTLNATIDAIPDMMGPGPEIINDTADDAGSFATEPDGETAPEPQVTVAVPDATDAATPQASPAGALPLLAGAAGAALLLRRR</sequence>
<dbReference type="InterPro" id="IPR000169">
    <property type="entry name" value="Pept_cys_AS"/>
</dbReference>
<dbReference type="PROSITE" id="PS00139">
    <property type="entry name" value="THIOL_PROTEASE_CYS"/>
    <property type="match status" value="1"/>
</dbReference>
<name>A0A9X9T8B8_METOG</name>
<dbReference type="InterPro" id="IPR038765">
    <property type="entry name" value="Papain-like_cys_pep_sf"/>
</dbReference>
<dbReference type="Proteomes" id="UP001163096">
    <property type="component" value="Chromosome"/>
</dbReference>
<dbReference type="GeneID" id="76834479"/>
<dbReference type="InterPro" id="IPR040528">
    <property type="entry name" value="Lectin-like"/>
</dbReference>
<dbReference type="GO" id="GO:0008234">
    <property type="term" value="F:cysteine-type peptidase activity"/>
    <property type="evidence" value="ECO:0007669"/>
    <property type="project" value="InterPro"/>
</dbReference>
<gene>
    <name evidence="4" type="ORF">OU421_05215</name>
</gene>
<dbReference type="PROSITE" id="PS00639">
    <property type="entry name" value="THIOL_PROTEASE_HIS"/>
    <property type="match status" value="1"/>
</dbReference>
<organism evidence="4 5">
    <name type="scientific">Methanogenium organophilum</name>
    <dbReference type="NCBI Taxonomy" id="2199"/>
    <lineage>
        <taxon>Archaea</taxon>
        <taxon>Methanobacteriati</taxon>
        <taxon>Methanobacteriota</taxon>
        <taxon>Stenosarchaea group</taxon>
        <taxon>Methanomicrobia</taxon>
        <taxon>Methanomicrobiales</taxon>
        <taxon>Methanomicrobiaceae</taxon>
        <taxon>Methanogenium</taxon>
    </lineage>
</organism>
<dbReference type="SUPFAM" id="SSF54001">
    <property type="entry name" value="Cysteine proteinases"/>
    <property type="match status" value="1"/>
</dbReference>
<feature type="domain" description="Peptidase C1A papain C-terminal" evidence="3">
    <location>
        <begin position="95"/>
        <end position="323"/>
    </location>
</feature>
<evidence type="ECO:0000259" key="3">
    <source>
        <dbReference type="SMART" id="SM00645"/>
    </source>
</evidence>
<dbReference type="Pfam" id="PF00112">
    <property type="entry name" value="Peptidase_C1"/>
    <property type="match status" value="1"/>
</dbReference>
<dbReference type="InterPro" id="IPR026453">
    <property type="entry name" value="PGF_pre_PGF"/>
</dbReference>
<evidence type="ECO:0000313" key="4">
    <source>
        <dbReference type="EMBL" id="WAI02273.1"/>
    </source>
</evidence>
<dbReference type="InterPro" id="IPR000668">
    <property type="entry name" value="Peptidase_C1A_C"/>
</dbReference>
<proteinExistence type="inferred from homology"/>
<dbReference type="Gene3D" id="2.160.20.10">
    <property type="entry name" value="Single-stranded right-handed beta-helix, Pectin lyase-like"/>
    <property type="match status" value="2"/>
</dbReference>
<keyword evidence="5" id="KW-1185">Reference proteome</keyword>
<dbReference type="GO" id="GO:0006508">
    <property type="term" value="P:proteolysis"/>
    <property type="evidence" value="ECO:0007669"/>
    <property type="project" value="InterPro"/>
</dbReference>
<dbReference type="SUPFAM" id="SSF51126">
    <property type="entry name" value="Pectin lyase-like"/>
    <property type="match status" value="2"/>
</dbReference>
<dbReference type="Pfam" id="PF05048">
    <property type="entry name" value="NosD"/>
    <property type="match status" value="1"/>
</dbReference>
<evidence type="ECO:0000256" key="1">
    <source>
        <dbReference type="ARBA" id="ARBA00008455"/>
    </source>
</evidence>
<evidence type="ECO:0000313" key="5">
    <source>
        <dbReference type="Proteomes" id="UP001163096"/>
    </source>
</evidence>
<dbReference type="InterPro" id="IPR007742">
    <property type="entry name" value="NosD_dom"/>
</dbReference>
<dbReference type="InterPro" id="IPR025660">
    <property type="entry name" value="Pept_his_AS"/>
</dbReference>
<comment type="similarity">
    <text evidence="1">Belongs to the peptidase C1 family.</text>
</comment>
<feature type="region of interest" description="Disordered" evidence="2">
    <location>
        <begin position="1238"/>
        <end position="1257"/>
    </location>
</feature>
<dbReference type="InterPro" id="IPR006626">
    <property type="entry name" value="PbH1"/>
</dbReference>
<reference evidence="4" key="1">
    <citation type="submission" date="2022-11" db="EMBL/GenBank/DDBJ databases">
        <title>Complete genome sequence of Methanogenium organophilum DSM 3596.</title>
        <authorList>
            <person name="Chen S.-C."/>
            <person name="Lai S.-J."/>
            <person name="You Y.-T."/>
        </authorList>
    </citation>
    <scope>NUCLEOTIDE SEQUENCE</scope>
    <source>
        <strain evidence="4">DSM 3596</strain>
    </source>
</reference>
<dbReference type="PANTHER" id="PTHR12411">
    <property type="entry name" value="CYSTEINE PROTEASE FAMILY C1-RELATED"/>
    <property type="match status" value="1"/>
</dbReference>
<dbReference type="CDD" id="cd02619">
    <property type="entry name" value="Peptidase_C1"/>
    <property type="match status" value="1"/>
</dbReference>
<dbReference type="InterPro" id="IPR011050">
    <property type="entry name" value="Pectin_lyase_fold/virulence"/>
</dbReference>
<dbReference type="InterPro" id="IPR013128">
    <property type="entry name" value="Peptidase_C1A"/>
</dbReference>
<dbReference type="SMART" id="SM00710">
    <property type="entry name" value="PbH1"/>
    <property type="match status" value="5"/>
</dbReference>
<dbReference type="Gene3D" id="3.90.70.10">
    <property type="entry name" value="Cysteine proteinases"/>
    <property type="match status" value="1"/>
</dbReference>
<protein>
    <submittedName>
        <fullName evidence="4">Lectin like domain-containing protein</fullName>
    </submittedName>
</protein>
<dbReference type="RefSeq" id="WP_268187551.1">
    <property type="nucleotide sequence ID" value="NZ_CP113361.1"/>
</dbReference>
<evidence type="ECO:0000256" key="2">
    <source>
        <dbReference type="SAM" id="MobiDB-lite"/>
    </source>
</evidence>
<dbReference type="KEGG" id="mou:OU421_05215"/>
<dbReference type="NCBIfam" id="TIGR04213">
    <property type="entry name" value="PGF_pre_PGF"/>
    <property type="match status" value="1"/>
</dbReference>
<dbReference type="EMBL" id="CP113361">
    <property type="protein sequence ID" value="WAI02273.1"/>
    <property type="molecule type" value="Genomic_DNA"/>
</dbReference>
<dbReference type="SMART" id="SM00645">
    <property type="entry name" value="Pept_C1"/>
    <property type="match status" value="1"/>
</dbReference>
<dbReference type="Pfam" id="PF18560">
    <property type="entry name" value="Lectin_like"/>
    <property type="match status" value="1"/>
</dbReference>